<dbReference type="SUPFAM" id="SSF51395">
    <property type="entry name" value="FMN-linked oxidoreductases"/>
    <property type="match status" value="1"/>
</dbReference>
<dbReference type="PANTHER" id="PTHR43656">
    <property type="entry name" value="BINDING OXIDOREDUCTASE, PUTATIVE (AFU_ORTHOLOGUE AFUA_2G08260)-RELATED"/>
    <property type="match status" value="1"/>
</dbReference>
<dbReference type="PANTHER" id="PTHR43656:SF2">
    <property type="entry name" value="BINDING OXIDOREDUCTASE, PUTATIVE (AFU_ORTHOLOGUE AFUA_2G08260)-RELATED"/>
    <property type="match status" value="1"/>
</dbReference>
<evidence type="ECO:0000259" key="3">
    <source>
        <dbReference type="Pfam" id="PF00724"/>
    </source>
</evidence>
<dbReference type="RefSeq" id="WP_186851884.1">
    <property type="nucleotide sequence ID" value="NZ_JACOPO010000001.1"/>
</dbReference>
<keyword evidence="2" id="KW-0560">Oxidoreductase</keyword>
<dbReference type="CDD" id="cd02803">
    <property type="entry name" value="OYE_like_FMN_family"/>
    <property type="match status" value="1"/>
</dbReference>
<gene>
    <name evidence="4" type="ORF">H8S11_01005</name>
</gene>
<proteinExistence type="predicted"/>
<dbReference type="GO" id="GO:0016491">
    <property type="term" value="F:oxidoreductase activity"/>
    <property type="evidence" value="ECO:0007669"/>
    <property type="project" value="UniProtKB-KW"/>
</dbReference>
<dbReference type="GO" id="GO:0010181">
    <property type="term" value="F:FMN binding"/>
    <property type="evidence" value="ECO:0007669"/>
    <property type="project" value="InterPro"/>
</dbReference>
<evidence type="ECO:0000313" key="5">
    <source>
        <dbReference type="Proteomes" id="UP000628736"/>
    </source>
</evidence>
<accession>A0A8J6M5F1</accession>
<name>A0A8J6M5F1_9FIRM</name>
<dbReference type="InterPro" id="IPR013785">
    <property type="entry name" value="Aldolase_TIM"/>
</dbReference>
<protein>
    <submittedName>
        <fullName evidence="4">NADH:flavin oxidoreductase</fullName>
    </submittedName>
</protein>
<dbReference type="InterPro" id="IPR051799">
    <property type="entry name" value="NADH_flavin_oxidoreductase"/>
</dbReference>
<dbReference type="Proteomes" id="UP000628736">
    <property type="component" value="Unassembled WGS sequence"/>
</dbReference>
<reference evidence="4" key="1">
    <citation type="submission" date="2020-08" db="EMBL/GenBank/DDBJ databases">
        <title>Genome public.</title>
        <authorList>
            <person name="Liu C."/>
            <person name="Sun Q."/>
        </authorList>
    </citation>
    <scope>NUCLEOTIDE SEQUENCE</scope>
    <source>
        <strain evidence="4">NSJ-23</strain>
    </source>
</reference>
<dbReference type="InterPro" id="IPR001155">
    <property type="entry name" value="OxRdtase_FMN_N"/>
</dbReference>
<dbReference type="Gene3D" id="3.20.20.70">
    <property type="entry name" value="Aldolase class I"/>
    <property type="match status" value="1"/>
</dbReference>
<dbReference type="EMBL" id="JACOPO010000001">
    <property type="protein sequence ID" value="MBC5721404.1"/>
    <property type="molecule type" value="Genomic_DNA"/>
</dbReference>
<evidence type="ECO:0000256" key="2">
    <source>
        <dbReference type="ARBA" id="ARBA00023002"/>
    </source>
</evidence>
<sequence>MHYKLFETARLGPLHLKNRTVRSATNEHLSTLDGQITPAWVQVQRELAEREVGLIITGHMTVDRSQRADEGQVVLDRRIDHSLLRQAAEEVHRAGGRIVAQISHSGLKGMERVNGCRPKGPDDFTEEELDQLVEQFIDGARICQAAGLDGVQVHHAHGYLLSNFLNPQENHRTDSYGGCLENRFRLPARILAGVRAACGPEFALLVKVDSNGCGDLRALLRLCQGAGVDGIEISGLDFATRAGEKKPFFLHEIMEAREDVEVPLIPVGGVFSRKTAEQVLEAGFPFVSFSRSLICQPDFISRMKENPEAESRCFACNGCYKIYRQRPVRCVQHTQPLKQLEIVFGPYHQKD</sequence>
<dbReference type="Pfam" id="PF00724">
    <property type="entry name" value="Oxidored_FMN"/>
    <property type="match status" value="1"/>
</dbReference>
<feature type="domain" description="NADH:flavin oxidoreductase/NADH oxidase N-terminal" evidence="3">
    <location>
        <begin position="4"/>
        <end position="206"/>
    </location>
</feature>
<evidence type="ECO:0000256" key="1">
    <source>
        <dbReference type="ARBA" id="ARBA00022630"/>
    </source>
</evidence>
<comment type="caution">
    <text evidence="4">The sequence shown here is derived from an EMBL/GenBank/DDBJ whole genome shotgun (WGS) entry which is preliminary data.</text>
</comment>
<dbReference type="AlphaFoldDB" id="A0A8J6M5F1"/>
<evidence type="ECO:0000313" key="4">
    <source>
        <dbReference type="EMBL" id="MBC5721404.1"/>
    </source>
</evidence>
<organism evidence="4 5">
    <name type="scientific">Flintibacter hominis</name>
    <dbReference type="NCBI Taxonomy" id="2763048"/>
    <lineage>
        <taxon>Bacteria</taxon>
        <taxon>Bacillati</taxon>
        <taxon>Bacillota</taxon>
        <taxon>Clostridia</taxon>
        <taxon>Eubacteriales</taxon>
        <taxon>Flintibacter</taxon>
    </lineage>
</organism>
<keyword evidence="1" id="KW-0285">Flavoprotein</keyword>
<keyword evidence="5" id="KW-1185">Reference proteome</keyword>